<dbReference type="EMBL" id="JAGPYM010000078">
    <property type="protein sequence ID" value="KAH6869185.1"/>
    <property type="molecule type" value="Genomic_DNA"/>
</dbReference>
<comment type="caution">
    <text evidence="2">The sequence shown here is derived from an EMBL/GenBank/DDBJ whole genome shotgun (WGS) entry which is preliminary data.</text>
</comment>
<dbReference type="AlphaFoldDB" id="A0A9P8VMT4"/>
<dbReference type="OrthoDB" id="9991317at2759"/>
<evidence type="ECO:0000313" key="3">
    <source>
        <dbReference type="Proteomes" id="UP000777438"/>
    </source>
</evidence>
<reference evidence="2 3" key="1">
    <citation type="journal article" date="2021" name="Nat. Commun.">
        <title>Genetic determinants of endophytism in the Arabidopsis root mycobiome.</title>
        <authorList>
            <person name="Mesny F."/>
            <person name="Miyauchi S."/>
            <person name="Thiergart T."/>
            <person name="Pickel B."/>
            <person name="Atanasova L."/>
            <person name="Karlsson M."/>
            <person name="Huettel B."/>
            <person name="Barry K.W."/>
            <person name="Haridas S."/>
            <person name="Chen C."/>
            <person name="Bauer D."/>
            <person name="Andreopoulos W."/>
            <person name="Pangilinan J."/>
            <person name="LaButti K."/>
            <person name="Riley R."/>
            <person name="Lipzen A."/>
            <person name="Clum A."/>
            <person name="Drula E."/>
            <person name="Henrissat B."/>
            <person name="Kohler A."/>
            <person name="Grigoriev I.V."/>
            <person name="Martin F.M."/>
            <person name="Hacquard S."/>
        </authorList>
    </citation>
    <scope>NUCLEOTIDE SEQUENCE [LARGE SCALE GENOMIC DNA]</scope>
    <source>
        <strain evidence="2 3">MPI-CAGE-CH-0241</strain>
    </source>
</reference>
<protein>
    <submittedName>
        <fullName evidence="2">Uncharacterized protein</fullName>
    </submittedName>
</protein>
<dbReference type="Proteomes" id="UP000777438">
    <property type="component" value="Unassembled WGS sequence"/>
</dbReference>
<evidence type="ECO:0000313" key="2">
    <source>
        <dbReference type="EMBL" id="KAH6869185.1"/>
    </source>
</evidence>
<feature type="region of interest" description="Disordered" evidence="1">
    <location>
        <begin position="160"/>
        <end position="187"/>
    </location>
</feature>
<organism evidence="2 3">
    <name type="scientific">Thelonectria olida</name>
    <dbReference type="NCBI Taxonomy" id="1576542"/>
    <lineage>
        <taxon>Eukaryota</taxon>
        <taxon>Fungi</taxon>
        <taxon>Dikarya</taxon>
        <taxon>Ascomycota</taxon>
        <taxon>Pezizomycotina</taxon>
        <taxon>Sordariomycetes</taxon>
        <taxon>Hypocreomycetidae</taxon>
        <taxon>Hypocreales</taxon>
        <taxon>Nectriaceae</taxon>
        <taxon>Thelonectria</taxon>
    </lineage>
</organism>
<evidence type="ECO:0000256" key="1">
    <source>
        <dbReference type="SAM" id="MobiDB-lite"/>
    </source>
</evidence>
<proteinExistence type="predicted"/>
<accession>A0A9P8VMT4</accession>
<sequence>MARNDTLRGHRANNYAVASAQRYWQEGNPRDLHELIRFSEEAVAVSVQAASILGQSLGTVLHQLSIEVHSLNNLAARLDEHFQLTGSLDNLNRSIDIMERLAACVPWEDWQDSRAEWLVNPAASLQRPYEQDEGESQRDIDRSIDLSREAINIATLTLDITPNDHPSRAQPLQDARRRASPPPRPKESKALLVAMDNTAYCSLLVYATKEIETVEDLLRSNESDTIRLDGDTAREQNTLQHLKACQISHFAGHGVEHVSDAKGFLRRGEDGRFLAKSKLGNFDDA</sequence>
<name>A0A9P8VMT4_9HYPO</name>
<gene>
    <name evidence="2" type="ORF">B0T10DRAFT_467415</name>
</gene>
<keyword evidence="3" id="KW-1185">Reference proteome</keyword>